<comment type="caution">
    <text evidence="1">The sequence shown here is derived from an EMBL/GenBank/DDBJ whole genome shotgun (WGS) entry which is preliminary data.</text>
</comment>
<protein>
    <submittedName>
        <fullName evidence="1">Uncharacterized protein</fullName>
    </submittedName>
</protein>
<dbReference type="InterPro" id="IPR018759">
    <property type="entry name" value="BBP2_2"/>
</dbReference>
<dbReference type="AlphaFoldDB" id="A0A0G9H915"/>
<reference evidence="1 2" key="1">
    <citation type="journal article" date="2015" name="Antonie Van Leeuwenhoek">
        <title>A phylogenomic and molecular marker based taxonomic framework for the order Xanthomonadales: proposal to transfer the families Algiphilaceae and Solimonadaceae to the order Nevskiales ord. nov. and to create a new family within the order Xanthomonadales, the family Rhodanobacteraceae fam. nov., containing the genus Rhodanobacter and its closest relatives.</title>
        <authorList>
            <person name="Naushad S."/>
            <person name="Adeolu M."/>
            <person name="Wong S."/>
            <person name="Sohail M."/>
            <person name="Schellhorn H.E."/>
            <person name="Gupta R.S."/>
        </authorList>
    </citation>
    <scope>NUCLEOTIDE SEQUENCE [LARGE SCALE GENOMIC DNA]</scope>
    <source>
        <strain evidence="1 2">DSM 16301</strain>
    </source>
</reference>
<dbReference type="EMBL" id="JPLA01000022">
    <property type="protein sequence ID" value="KLD64162.1"/>
    <property type="molecule type" value="Genomic_DNA"/>
</dbReference>
<dbReference type="SUPFAM" id="SSF56935">
    <property type="entry name" value="Porins"/>
    <property type="match status" value="1"/>
</dbReference>
<accession>A0A0G9H915</accession>
<dbReference type="PATRIC" id="fig|1440762.4.peg.1260"/>
<gene>
    <name evidence="1" type="ORF">Y882_08830</name>
</gene>
<sequence>MPAYNRLARATMIALVVVPGTSWAGDFAYSVFGSVEHSDNIALSTENPQTTNVYIPGVNFAYREVGSTLQANVVGTVEYLDYSNKNFDSQLLGTLSAQANWSVIPQRLDFSIEDDAGVQPVDTLASNAPNNEQQTNVLSLGPILHFQFNGSTRGQAELKYLNSYASKVDDFDSSRGLGAFRVIRDVNPTTQVSLNVESQRVDLKNNDAGPDYTRNEFYAHYVHTLRDFDVDASLGWAYIDFTHAPSASKPLANVTVGWRPSVDNSFSLTGRYEYSDAAQDMLLQPGQTIVDSMTNVPTNPLDLINDPTRGGINTGTMVVDSEVYLDQSLEGTYSYRGDRLSITVQPLYRKLTYLNDTEFNQKEKSGAISVEYKLRPTLFLSAFGNYQHLDYTNIIRTDKTTRFGLAISHQFTQRWSWRAAYTRQLRNSTAAQQSYHENEFLVSLVYHR</sequence>
<evidence type="ECO:0000313" key="1">
    <source>
        <dbReference type="EMBL" id="KLD64162.1"/>
    </source>
</evidence>
<organism evidence="1 2">
    <name type="scientific">Dyella japonica DSM 16301</name>
    <dbReference type="NCBI Taxonomy" id="1440762"/>
    <lineage>
        <taxon>Bacteria</taxon>
        <taxon>Pseudomonadati</taxon>
        <taxon>Pseudomonadota</taxon>
        <taxon>Gammaproteobacteria</taxon>
        <taxon>Lysobacterales</taxon>
        <taxon>Rhodanobacteraceae</taxon>
        <taxon>Dyella</taxon>
    </lineage>
</organism>
<dbReference type="Proteomes" id="UP000035481">
    <property type="component" value="Unassembled WGS sequence"/>
</dbReference>
<evidence type="ECO:0000313" key="2">
    <source>
        <dbReference type="Proteomes" id="UP000035481"/>
    </source>
</evidence>
<name>A0A0G9H915_9GAMM</name>
<dbReference type="Pfam" id="PF10082">
    <property type="entry name" value="BBP2_2"/>
    <property type="match status" value="1"/>
</dbReference>
<dbReference type="RefSeq" id="WP_046971499.1">
    <property type="nucleotide sequence ID" value="NZ_JPLA01000022.1"/>
</dbReference>
<dbReference type="STRING" id="1440762.Y882_08830"/>
<proteinExistence type="predicted"/>